<evidence type="ECO:0000313" key="2">
    <source>
        <dbReference type="EMBL" id="RCK07772.1"/>
    </source>
</evidence>
<dbReference type="AlphaFoldDB" id="A0A367UKW6"/>
<sequence length="447" mass="48923">MTLLGNENACAPVVRLKKRAYSIQSRMKELGHQVSLAHAYEILATSSGFRNWPTMKAKANTCGRKFEIGHEIKVKFDGGKRTVAANLKKPIEIPLPDCVDHFEVVGPPGRTRSDVLAGIATNAINQGDCLVYLDGGGNAVSCQRLREFASKHGRASDVNVISLPSGLTGSVRYNPFATGSAEELAELLAQTSESVSDEEDTGNIWRIRANAMLASVLRPLVWLRDKGEVRLDAATIRAYLSFEKVHELRQQEGGIPTEILSQLRLYLSSLPLYDESAGTEQHHVTLTHHGYHVLFFDKVLEPLVTTYGDIFHHHSDATSLDKIIAEKRILVVQFPNLMKGSEDIGHVARLFYLDIIRAMKARATSDVSGVVTAVLDNCEAALPQHLDKTMSEAGASGACLVFGWQHSPLSPALKRSVSIHLSEVEPGRATVVTKNGRYNAAMKLAEV</sequence>
<feature type="domain" description="Glyoxalase-related protein" evidence="1">
    <location>
        <begin position="13"/>
        <end position="76"/>
    </location>
</feature>
<accession>A0A367UKW6</accession>
<dbReference type="RefSeq" id="WP_147250030.1">
    <property type="nucleotide sequence ID" value="NZ_JPWA01000001.1"/>
</dbReference>
<organism evidence="2 3">
    <name type="scientific">Thalassospira xianhensis MCCC 1A02616</name>
    <dbReference type="NCBI Taxonomy" id="1177929"/>
    <lineage>
        <taxon>Bacteria</taxon>
        <taxon>Pseudomonadati</taxon>
        <taxon>Pseudomonadota</taxon>
        <taxon>Alphaproteobacteria</taxon>
        <taxon>Rhodospirillales</taxon>
        <taxon>Thalassospiraceae</taxon>
        <taxon>Thalassospira</taxon>
    </lineage>
</organism>
<protein>
    <recommendedName>
        <fullName evidence="1">Glyoxalase-related protein domain-containing protein</fullName>
    </recommendedName>
</protein>
<comment type="caution">
    <text evidence="2">The sequence shown here is derived from an EMBL/GenBank/DDBJ whole genome shotgun (WGS) entry which is preliminary data.</text>
</comment>
<dbReference type="InterPro" id="IPR027417">
    <property type="entry name" value="P-loop_NTPase"/>
</dbReference>
<proteinExistence type="predicted"/>
<dbReference type="SUPFAM" id="SSF52540">
    <property type="entry name" value="P-loop containing nucleoside triphosphate hydrolases"/>
    <property type="match status" value="1"/>
</dbReference>
<dbReference type="Pfam" id="PF20066">
    <property type="entry name" value="Glyoxalase_8"/>
    <property type="match status" value="1"/>
</dbReference>
<gene>
    <name evidence="2" type="ORF">TH5_01635</name>
</gene>
<keyword evidence="3" id="KW-1185">Reference proteome</keyword>
<reference evidence="2 3" key="1">
    <citation type="submission" date="2014-07" db="EMBL/GenBank/DDBJ databases">
        <title>Draft genome sequence of Thalassospira xianhensis P-4 (MCCC 1A02616).</title>
        <authorList>
            <person name="Lai Q."/>
            <person name="Shao Z."/>
        </authorList>
    </citation>
    <scope>NUCLEOTIDE SEQUENCE [LARGE SCALE GENOMIC DNA]</scope>
    <source>
        <strain evidence="2 3">MCCC 1A02616</strain>
    </source>
</reference>
<name>A0A367UKW6_9PROT</name>
<dbReference type="EMBL" id="JPWA01000001">
    <property type="protein sequence ID" value="RCK07772.1"/>
    <property type="molecule type" value="Genomic_DNA"/>
</dbReference>
<dbReference type="Proteomes" id="UP000252419">
    <property type="component" value="Unassembled WGS sequence"/>
</dbReference>
<evidence type="ECO:0000313" key="3">
    <source>
        <dbReference type="Proteomes" id="UP000252419"/>
    </source>
</evidence>
<dbReference type="InterPro" id="IPR045517">
    <property type="entry name" value="Glyoxalase_8"/>
</dbReference>
<evidence type="ECO:0000259" key="1">
    <source>
        <dbReference type="Pfam" id="PF20066"/>
    </source>
</evidence>